<evidence type="ECO:0000256" key="2">
    <source>
        <dbReference type="SAM" id="MobiDB-lite"/>
    </source>
</evidence>
<sequence>MRHRQAYLLLLRGAPSLPQPLAPHAYLTREGAFSFALRVCTTDPMEEGTENAGDSQRVQQLLQVIAELKRREALHLSLLASLERQLSKAQLGGGGGLEGLPFTKDIKREDEGRATAGGPPAPLGHPTPAGSQGGPSLRGLVLDPATQLEIKTLRTRLAEAEGAIEKAKEAQTAQQFSGQRQLRELNADLDADNEDLSQKLQAVFVNFSEVKGERDSLKVEVAELQAKLKATTNTRPPRCVRGLRSRKEAMLAAKALRAAGRSQGSRRGAPLWTGASGGGP</sequence>
<evidence type="ECO:0000313" key="4">
    <source>
        <dbReference type="Proteomes" id="UP000095192"/>
    </source>
</evidence>
<evidence type="ECO:0000313" key="3">
    <source>
        <dbReference type="EMBL" id="OEH76143.1"/>
    </source>
</evidence>
<reference evidence="3 4" key="1">
    <citation type="journal article" date="2016" name="BMC Genomics">
        <title>Comparative genomics reveals Cyclospora cayetanensis possesses coccidia-like metabolism and invasion components but unique surface antigens.</title>
        <authorList>
            <person name="Liu S."/>
            <person name="Wang L."/>
            <person name="Zheng H."/>
            <person name="Xu Z."/>
            <person name="Roellig D.M."/>
            <person name="Li N."/>
            <person name="Frace M.A."/>
            <person name="Tang K."/>
            <person name="Arrowood M.J."/>
            <person name="Moss D.M."/>
            <person name="Zhang L."/>
            <person name="Feng Y."/>
            <person name="Xiao L."/>
        </authorList>
    </citation>
    <scope>NUCLEOTIDE SEQUENCE [LARGE SCALE GENOMIC DNA]</scope>
    <source>
        <strain evidence="3 4">CHN_HEN01</strain>
    </source>
</reference>
<feature type="region of interest" description="Disordered" evidence="2">
    <location>
        <begin position="257"/>
        <end position="280"/>
    </location>
</feature>
<dbReference type="VEuPathDB" id="ToxoDB:cyc_04213"/>
<feature type="compositionally biased region" description="Low complexity" evidence="2">
    <location>
        <begin position="257"/>
        <end position="269"/>
    </location>
</feature>
<feature type="coiled-coil region" evidence="1">
    <location>
        <begin position="150"/>
        <end position="234"/>
    </location>
</feature>
<gene>
    <name evidence="3" type="ORF">cyc_04213</name>
</gene>
<dbReference type="Proteomes" id="UP000095192">
    <property type="component" value="Unassembled WGS sequence"/>
</dbReference>
<protein>
    <submittedName>
        <fullName evidence="3">Uncharacterized protein</fullName>
    </submittedName>
</protein>
<dbReference type="EMBL" id="JROU02001522">
    <property type="protein sequence ID" value="OEH76143.1"/>
    <property type="molecule type" value="Genomic_DNA"/>
</dbReference>
<organism evidence="3 4">
    <name type="scientific">Cyclospora cayetanensis</name>
    <dbReference type="NCBI Taxonomy" id="88456"/>
    <lineage>
        <taxon>Eukaryota</taxon>
        <taxon>Sar</taxon>
        <taxon>Alveolata</taxon>
        <taxon>Apicomplexa</taxon>
        <taxon>Conoidasida</taxon>
        <taxon>Coccidia</taxon>
        <taxon>Eucoccidiorida</taxon>
        <taxon>Eimeriorina</taxon>
        <taxon>Eimeriidae</taxon>
        <taxon>Cyclospora</taxon>
    </lineage>
</organism>
<name>A0A1D3CY66_9EIME</name>
<dbReference type="VEuPathDB" id="ToxoDB:LOC34620775"/>
<proteinExistence type="predicted"/>
<accession>A0A1D3CY66</accession>
<keyword evidence="1" id="KW-0175">Coiled coil</keyword>
<dbReference type="AlphaFoldDB" id="A0A1D3CY66"/>
<evidence type="ECO:0000256" key="1">
    <source>
        <dbReference type="SAM" id="Coils"/>
    </source>
</evidence>
<dbReference type="InParanoid" id="A0A1D3CY66"/>
<feature type="region of interest" description="Disordered" evidence="2">
    <location>
        <begin position="111"/>
        <end position="134"/>
    </location>
</feature>
<keyword evidence="4" id="KW-1185">Reference proteome</keyword>
<comment type="caution">
    <text evidence="3">The sequence shown here is derived from an EMBL/GenBank/DDBJ whole genome shotgun (WGS) entry which is preliminary data.</text>
</comment>